<dbReference type="Gene3D" id="3.40.50.2000">
    <property type="entry name" value="Glycogen Phosphorylase B"/>
    <property type="match status" value="2"/>
</dbReference>
<dbReference type="OrthoDB" id="477186at2"/>
<dbReference type="InterPro" id="IPR028098">
    <property type="entry name" value="Glyco_trans_4-like_N"/>
</dbReference>
<dbReference type="Proteomes" id="UP000247602">
    <property type="component" value="Unassembled WGS sequence"/>
</dbReference>
<dbReference type="PANTHER" id="PTHR12526">
    <property type="entry name" value="GLYCOSYLTRANSFERASE"/>
    <property type="match status" value="1"/>
</dbReference>
<dbReference type="EMBL" id="JACIBU010000001">
    <property type="protein sequence ID" value="MBB3676985.1"/>
    <property type="molecule type" value="Genomic_DNA"/>
</dbReference>
<proteinExistence type="predicted"/>
<dbReference type="CDD" id="cd03801">
    <property type="entry name" value="GT4_PimA-like"/>
    <property type="match status" value="1"/>
</dbReference>
<accession>A0A323VDU8</accession>
<keyword evidence="6" id="KW-1185">Reference proteome</keyword>
<organism evidence="5 6">
    <name type="scientific">Modestobacter versicolor</name>
    <dbReference type="NCBI Taxonomy" id="429133"/>
    <lineage>
        <taxon>Bacteria</taxon>
        <taxon>Bacillati</taxon>
        <taxon>Actinomycetota</taxon>
        <taxon>Actinomycetes</taxon>
        <taxon>Geodermatophilales</taxon>
        <taxon>Geodermatophilaceae</taxon>
        <taxon>Modestobacter</taxon>
    </lineage>
</organism>
<evidence type="ECO:0000313" key="4">
    <source>
        <dbReference type="EMBL" id="MBB3676985.1"/>
    </source>
</evidence>
<protein>
    <submittedName>
        <fullName evidence="4">Glycosyltransferase involved in cell wall biosynthesis</fullName>
    </submittedName>
</protein>
<comment type="caution">
    <text evidence="5">The sequence shown here is derived from an EMBL/GenBank/DDBJ whole genome shotgun (WGS) entry which is preliminary data.</text>
</comment>
<dbReference type="Pfam" id="PF13692">
    <property type="entry name" value="Glyco_trans_1_4"/>
    <property type="match status" value="1"/>
</dbReference>
<keyword evidence="1" id="KW-0328">Glycosyltransferase</keyword>
<evidence type="ECO:0000259" key="3">
    <source>
        <dbReference type="Pfam" id="PF13439"/>
    </source>
</evidence>
<reference evidence="5 6" key="1">
    <citation type="submission" date="2018-06" db="EMBL/GenBank/DDBJ databases">
        <title>Draft genome sequence of Modestobacter versicolor CP153-2.</title>
        <authorList>
            <person name="Gundlapally S.R."/>
        </authorList>
    </citation>
    <scope>NUCLEOTIDE SEQUENCE [LARGE SCALE GENOMIC DNA]</scope>
    <source>
        <strain evidence="5 6">CP153-2</strain>
    </source>
</reference>
<dbReference type="SUPFAM" id="SSF53756">
    <property type="entry name" value="UDP-Glycosyltransferase/glycogen phosphorylase"/>
    <property type="match status" value="1"/>
</dbReference>
<dbReference type="Proteomes" id="UP000580718">
    <property type="component" value="Unassembled WGS sequence"/>
</dbReference>
<dbReference type="GO" id="GO:0016757">
    <property type="term" value="F:glycosyltransferase activity"/>
    <property type="evidence" value="ECO:0007669"/>
    <property type="project" value="UniProtKB-KW"/>
</dbReference>
<dbReference type="Pfam" id="PF13439">
    <property type="entry name" value="Glyco_transf_4"/>
    <property type="match status" value="1"/>
</dbReference>
<dbReference type="AlphaFoldDB" id="A0A323VDU8"/>
<gene>
    <name evidence="5" type="ORF">DMO24_02865</name>
    <name evidence="4" type="ORF">FHX36_002720</name>
</gene>
<evidence type="ECO:0000313" key="6">
    <source>
        <dbReference type="Proteomes" id="UP000247602"/>
    </source>
</evidence>
<feature type="domain" description="Glycosyltransferase subfamily 4-like N-terminal" evidence="3">
    <location>
        <begin position="55"/>
        <end position="161"/>
    </location>
</feature>
<evidence type="ECO:0000256" key="1">
    <source>
        <dbReference type="ARBA" id="ARBA00022676"/>
    </source>
</evidence>
<keyword evidence="2 4" id="KW-0808">Transferase</keyword>
<name>A0A323VDU8_9ACTN</name>
<evidence type="ECO:0000313" key="7">
    <source>
        <dbReference type="Proteomes" id="UP000580718"/>
    </source>
</evidence>
<dbReference type="PANTHER" id="PTHR12526:SF631">
    <property type="entry name" value="BLL6306 PROTEIN"/>
    <property type="match status" value="1"/>
</dbReference>
<sequence length="358" mass="37971">MGASRPTVHHLGRVGDIAGGMTQVVNGYLAWPFPRVDVAVITSRGDPGDHRAAAGKAAGALLRVLRLPRGSSVVVAHLSERGSFYREGLLMRIAHARGVATVAHLHGSSFARFAAAHPRVTGWTLRGADRVITLSDESTEVATRFVPAERVVLVPNAIPSSRPAEKQDLVVFGGVVSHRKGIDVLQDAWEQASAPGWELVVAGPVRDEQLVRAGIPGVRMAGSLAHEELMALLDRSRIAVLPSRDEAMPMFILEAMARGNCVISTDVGGIAAVLEGGRGIVVPPSDVEAFRTALQSVLDDPGRRAELAAAALTTFEQRYSADAVFPRVEDLWLAALAARHPGTATAHPADRRVVGDTP</sequence>
<dbReference type="RefSeq" id="WP_110550839.1">
    <property type="nucleotide sequence ID" value="NZ_JACIBU010000001.1"/>
</dbReference>
<dbReference type="EMBL" id="QKNV01000017">
    <property type="protein sequence ID" value="PZA22897.1"/>
    <property type="molecule type" value="Genomic_DNA"/>
</dbReference>
<evidence type="ECO:0000313" key="5">
    <source>
        <dbReference type="EMBL" id="PZA22897.1"/>
    </source>
</evidence>
<evidence type="ECO:0000256" key="2">
    <source>
        <dbReference type="ARBA" id="ARBA00022679"/>
    </source>
</evidence>
<reference evidence="4 7" key="2">
    <citation type="submission" date="2020-08" db="EMBL/GenBank/DDBJ databases">
        <title>Sequencing the genomes of 1000 actinobacteria strains.</title>
        <authorList>
            <person name="Klenk H.-P."/>
        </authorList>
    </citation>
    <scope>NUCLEOTIDE SEQUENCE [LARGE SCALE GENOMIC DNA]</scope>
    <source>
        <strain evidence="4 7">DSM 16678</strain>
    </source>
</reference>